<dbReference type="Proteomes" id="UP000554482">
    <property type="component" value="Unassembled WGS sequence"/>
</dbReference>
<keyword evidence="2" id="KW-1185">Reference proteome</keyword>
<dbReference type="GO" id="GO:0005829">
    <property type="term" value="C:cytosol"/>
    <property type="evidence" value="ECO:0007669"/>
    <property type="project" value="TreeGrafter"/>
</dbReference>
<organism evidence="1 2">
    <name type="scientific">Thalictrum thalictroides</name>
    <name type="common">Rue-anemone</name>
    <name type="synonym">Anemone thalictroides</name>
    <dbReference type="NCBI Taxonomy" id="46969"/>
    <lineage>
        <taxon>Eukaryota</taxon>
        <taxon>Viridiplantae</taxon>
        <taxon>Streptophyta</taxon>
        <taxon>Embryophyta</taxon>
        <taxon>Tracheophyta</taxon>
        <taxon>Spermatophyta</taxon>
        <taxon>Magnoliopsida</taxon>
        <taxon>Ranunculales</taxon>
        <taxon>Ranunculaceae</taxon>
        <taxon>Thalictroideae</taxon>
        <taxon>Thalictrum</taxon>
    </lineage>
</organism>
<reference evidence="1 2" key="1">
    <citation type="submission" date="2020-06" db="EMBL/GenBank/DDBJ databases">
        <title>Transcriptomic and genomic resources for Thalictrum thalictroides and T. hernandezii: Facilitating candidate gene discovery in an emerging model plant lineage.</title>
        <authorList>
            <person name="Arias T."/>
            <person name="Riano-Pachon D.M."/>
            <person name="Di Stilio V.S."/>
        </authorList>
    </citation>
    <scope>NUCLEOTIDE SEQUENCE [LARGE SCALE GENOMIC DNA]</scope>
    <source>
        <strain evidence="2">cv. WT478/WT964</strain>
        <tissue evidence="1">Leaves</tissue>
    </source>
</reference>
<evidence type="ECO:0000313" key="2">
    <source>
        <dbReference type="Proteomes" id="UP000554482"/>
    </source>
</evidence>
<dbReference type="EMBL" id="JABWDY010039263">
    <property type="protein sequence ID" value="KAF5179064.1"/>
    <property type="molecule type" value="Genomic_DNA"/>
</dbReference>
<evidence type="ECO:0000313" key="1">
    <source>
        <dbReference type="EMBL" id="KAF5179064.1"/>
    </source>
</evidence>
<dbReference type="Gene3D" id="3.40.50.880">
    <property type="match status" value="1"/>
</dbReference>
<dbReference type="OrthoDB" id="92161at2759"/>
<dbReference type="AlphaFoldDB" id="A0A7J6V236"/>
<dbReference type="PANTHER" id="PTHR42695:SF13">
    <property type="entry name" value="GLUTAMINE AMIDOTRANSFERASE CLASS-I FAMILY PROTEIN, EXPRESSED"/>
    <property type="match status" value="1"/>
</dbReference>
<proteinExistence type="predicted"/>
<name>A0A7J6V236_THATH</name>
<gene>
    <name evidence="1" type="ORF">FRX31_031348</name>
</gene>
<dbReference type="InterPro" id="IPR044992">
    <property type="entry name" value="ChyE-like"/>
</dbReference>
<sequence length="197" mass="21942">MSGKRFAVLLCAEDSEYVKKRYGGYFGVFVNLLGGEEEEIWDVYSVVVGEFPKEEDISLYDGFVISGRAASGWDLGVTTINLSASKLNASLQIPSTLSVIECHRDEVVELPPSAQVIASSGKTRIEMFICGDHIMGMQGHPEYTKDILHHLLDRLLQRNLIQESQAELARASIEAHEPDREAWKKVCKGFLKGQLIL</sequence>
<dbReference type="InterPro" id="IPR029062">
    <property type="entry name" value="Class_I_gatase-like"/>
</dbReference>
<comment type="caution">
    <text evidence="1">The sequence shown here is derived from an EMBL/GenBank/DDBJ whole genome shotgun (WGS) entry which is preliminary data.</text>
</comment>
<protein>
    <submittedName>
        <fullName evidence="1">Gamma-glutamyl peptidase</fullName>
    </submittedName>
</protein>
<dbReference type="SUPFAM" id="SSF52317">
    <property type="entry name" value="Class I glutamine amidotransferase-like"/>
    <property type="match status" value="1"/>
</dbReference>
<dbReference type="PANTHER" id="PTHR42695">
    <property type="entry name" value="GLUTAMINE AMIDOTRANSFERASE YLR126C-RELATED"/>
    <property type="match status" value="1"/>
</dbReference>
<accession>A0A7J6V236</accession>